<dbReference type="PRINTS" id="PR00080">
    <property type="entry name" value="SDRFAMILY"/>
</dbReference>
<organism evidence="10 11">
    <name type="scientific">Pseudomonas putida</name>
    <name type="common">Arthrobacter siderocapsulatus</name>
    <dbReference type="NCBI Taxonomy" id="303"/>
    <lineage>
        <taxon>Bacteria</taxon>
        <taxon>Pseudomonadati</taxon>
        <taxon>Pseudomonadota</taxon>
        <taxon>Gammaproteobacteria</taxon>
        <taxon>Pseudomonadales</taxon>
        <taxon>Pseudomonadaceae</taxon>
        <taxon>Pseudomonas</taxon>
    </lineage>
</organism>
<evidence type="ECO:0000256" key="7">
    <source>
        <dbReference type="ARBA" id="ARBA00073443"/>
    </source>
</evidence>
<dbReference type="AlphaFoldDB" id="A0A1L5PP88"/>
<dbReference type="RefSeq" id="WP_075044847.1">
    <property type="nucleotide sequence ID" value="NZ_CP018743.1"/>
</dbReference>
<dbReference type="GO" id="GO:0018511">
    <property type="term" value="F:2,3-dihydroxy-2,3-dihydro-p-cumate dehydrogenase activity"/>
    <property type="evidence" value="ECO:0007669"/>
    <property type="project" value="UniProtKB-EC"/>
</dbReference>
<keyword evidence="2" id="KW-0560">Oxidoreductase</keyword>
<evidence type="ECO:0000256" key="6">
    <source>
        <dbReference type="ARBA" id="ARBA00066455"/>
    </source>
</evidence>
<comment type="similarity">
    <text evidence="1 8">Belongs to the short-chain dehydrogenases/reductases (SDR) family.</text>
</comment>
<dbReference type="EMBL" id="CP018743">
    <property type="protein sequence ID" value="APO81972.1"/>
    <property type="molecule type" value="Genomic_DNA"/>
</dbReference>
<dbReference type="PRINTS" id="PR00081">
    <property type="entry name" value="GDHRDH"/>
</dbReference>
<dbReference type="GO" id="GO:0018454">
    <property type="term" value="F:acetoacetyl-CoA reductase activity"/>
    <property type="evidence" value="ECO:0007669"/>
    <property type="project" value="InterPro"/>
</dbReference>
<evidence type="ECO:0000256" key="5">
    <source>
        <dbReference type="ARBA" id="ARBA00060518"/>
    </source>
</evidence>
<evidence type="ECO:0000313" key="11">
    <source>
        <dbReference type="Proteomes" id="UP000185146"/>
    </source>
</evidence>
<evidence type="ECO:0000256" key="1">
    <source>
        <dbReference type="ARBA" id="ARBA00006484"/>
    </source>
</evidence>
<dbReference type="FunFam" id="3.40.50.720:FF:000173">
    <property type="entry name" value="3-oxoacyl-[acyl-carrier protein] reductase"/>
    <property type="match status" value="1"/>
</dbReference>
<name>A0A1L5PP88_PSEPU</name>
<dbReference type="SUPFAM" id="SSF51735">
    <property type="entry name" value="NAD(P)-binding Rossmann-fold domains"/>
    <property type="match status" value="1"/>
</dbReference>
<gene>
    <name evidence="10" type="ORF">BL240_11170</name>
</gene>
<dbReference type="InterPro" id="IPR020904">
    <property type="entry name" value="Sc_DH/Rdtase_CS"/>
</dbReference>
<reference evidence="10 11" key="1">
    <citation type="submission" date="2016-12" db="EMBL/GenBank/DDBJ databases">
        <title>Draft Genome Sequence of Mercury Resistant Pseudomonas DRA525.</title>
        <authorList>
            <person name="Drace K.M."/>
        </authorList>
    </citation>
    <scope>NUCLEOTIDE SEQUENCE [LARGE SCALE GENOMIC DNA]</scope>
    <source>
        <strain evidence="10 11">DRA525</strain>
    </source>
</reference>
<dbReference type="PANTHER" id="PTHR42879">
    <property type="entry name" value="3-OXOACYL-(ACYL-CARRIER-PROTEIN) REDUCTASE"/>
    <property type="match status" value="1"/>
</dbReference>
<comment type="pathway">
    <text evidence="5">Aromatic compound metabolism; p-cumate degradation; acetaldehyde and pyruvate from p-cumate: step 2/7.</text>
</comment>
<dbReference type="InterPro" id="IPR050259">
    <property type="entry name" value="SDR"/>
</dbReference>
<accession>A0A1L5PP88</accession>
<sequence length="247" mass="26306">MSKRIAYVTAGMGGLGTAICQRLARDGFTVVVGCGPASPHKDAWLAEQKQHGFDFIASEGNVADWASCQEAFARIKREVGPVDVLVNNAGTAINVVFRDMQPGDWSTVIDTNLNSLFNVTRQVIDDMVARSWGRVINISSVNAQIGQVGQVNYSTAKSAIRGFTRALAREVGARGVTVNTVSPGFITTAKLRSVTSASVMDRIIQDIPARRLGTPDEIAAICAWLASDESGYANGADFSLNGGLHMS</sequence>
<dbReference type="EC" id="1.3.1.58" evidence="6"/>
<dbReference type="InterPro" id="IPR036291">
    <property type="entry name" value="NAD(P)-bd_dom_sf"/>
</dbReference>
<dbReference type="Proteomes" id="UP000185146">
    <property type="component" value="Chromosome"/>
</dbReference>
<evidence type="ECO:0000259" key="9">
    <source>
        <dbReference type="SMART" id="SM00822"/>
    </source>
</evidence>
<dbReference type="GO" id="GO:0032787">
    <property type="term" value="P:monocarboxylic acid metabolic process"/>
    <property type="evidence" value="ECO:0007669"/>
    <property type="project" value="UniProtKB-ARBA"/>
</dbReference>
<protein>
    <recommendedName>
        <fullName evidence="7">2,3-dihydroxy-2,3-dihydro-p-cumate dehydrogenase</fullName>
        <ecNumber evidence="6">1.3.1.58</ecNumber>
    </recommendedName>
    <alternativeName>
        <fullName evidence="3">Biphenyl-2,3-dihydro-2,3-diol dehydrogenase</fullName>
    </alternativeName>
</protein>
<dbReference type="Pfam" id="PF00106">
    <property type="entry name" value="adh_short"/>
    <property type="match status" value="1"/>
</dbReference>
<dbReference type="NCBIfam" id="NF009466">
    <property type="entry name" value="PRK12826.1-2"/>
    <property type="match status" value="1"/>
</dbReference>
<dbReference type="InterPro" id="IPR002347">
    <property type="entry name" value="SDR_fam"/>
</dbReference>
<dbReference type="InterPro" id="IPR011283">
    <property type="entry name" value="Acetoacetyl-CoA_reductase"/>
</dbReference>
<dbReference type="GO" id="GO:0005737">
    <property type="term" value="C:cytoplasm"/>
    <property type="evidence" value="ECO:0007669"/>
    <property type="project" value="InterPro"/>
</dbReference>
<comment type="catalytic activity">
    <reaction evidence="4">
        <text>(2R,3S)-2,3-dihydroxy-2,3-dihydro-p-cumate + NAD(+) = 2,3-dihydroxy-p-cumate + NADH + H(+)</text>
        <dbReference type="Rhea" id="RHEA:23772"/>
        <dbReference type="ChEBI" id="CHEBI:15378"/>
        <dbReference type="ChEBI" id="CHEBI:36647"/>
        <dbReference type="ChEBI" id="CHEBI:57540"/>
        <dbReference type="ChEBI" id="CHEBI:57945"/>
        <dbReference type="ChEBI" id="CHEBI:58420"/>
        <dbReference type="EC" id="1.3.1.58"/>
    </reaction>
</comment>
<feature type="domain" description="Ketoreductase" evidence="9">
    <location>
        <begin position="8"/>
        <end position="184"/>
    </location>
</feature>
<proteinExistence type="inferred from homology"/>
<dbReference type="GO" id="GO:0042619">
    <property type="term" value="P:poly-hydroxybutyrate biosynthetic process"/>
    <property type="evidence" value="ECO:0007669"/>
    <property type="project" value="InterPro"/>
</dbReference>
<evidence type="ECO:0000256" key="4">
    <source>
        <dbReference type="ARBA" id="ARBA00050226"/>
    </source>
</evidence>
<dbReference type="PROSITE" id="PS00061">
    <property type="entry name" value="ADH_SHORT"/>
    <property type="match status" value="1"/>
</dbReference>
<dbReference type="InterPro" id="IPR057326">
    <property type="entry name" value="KR_dom"/>
</dbReference>
<evidence type="ECO:0000313" key="10">
    <source>
        <dbReference type="EMBL" id="APO81972.1"/>
    </source>
</evidence>
<dbReference type="SMART" id="SM00822">
    <property type="entry name" value="PKS_KR"/>
    <property type="match status" value="1"/>
</dbReference>
<evidence type="ECO:0000256" key="2">
    <source>
        <dbReference type="ARBA" id="ARBA00023002"/>
    </source>
</evidence>
<evidence type="ECO:0000256" key="3">
    <source>
        <dbReference type="ARBA" id="ARBA00042907"/>
    </source>
</evidence>
<dbReference type="PANTHER" id="PTHR42879:SF2">
    <property type="entry name" value="3-OXOACYL-[ACYL-CARRIER-PROTEIN] REDUCTASE FABG"/>
    <property type="match status" value="1"/>
</dbReference>
<evidence type="ECO:0000256" key="8">
    <source>
        <dbReference type="RuleBase" id="RU000363"/>
    </source>
</evidence>
<dbReference type="NCBIfam" id="TIGR01829">
    <property type="entry name" value="AcAcCoA_reduct"/>
    <property type="match status" value="1"/>
</dbReference>
<dbReference type="Gene3D" id="3.40.50.720">
    <property type="entry name" value="NAD(P)-binding Rossmann-like Domain"/>
    <property type="match status" value="1"/>
</dbReference>